<dbReference type="InterPro" id="IPR049251">
    <property type="entry name" value="DUF6884"/>
</dbReference>
<dbReference type="EMBL" id="MDBO01000036">
    <property type="protein sequence ID" value="PMP14074.1"/>
    <property type="molecule type" value="Genomic_DNA"/>
</dbReference>
<reference evidence="3" key="1">
    <citation type="submission" date="2016-07" db="EMBL/GenBank/DDBJ databases">
        <title>Nontailed viruses are major unrecognized killers of bacteria in the ocean.</title>
        <authorList>
            <person name="Kauffman K."/>
            <person name="Hussain F."/>
            <person name="Yang J."/>
            <person name="Arevalo P."/>
            <person name="Brown J."/>
            <person name="Cutler M."/>
            <person name="Kelly L."/>
            <person name="Polz M.F."/>
        </authorList>
    </citation>
    <scope>NUCLEOTIDE SEQUENCE [LARGE SCALE GENOMIC DNA]</scope>
    <source>
        <strain evidence="3">10N.222.49.A5</strain>
    </source>
</reference>
<evidence type="ECO:0000313" key="3">
    <source>
        <dbReference type="Proteomes" id="UP000235611"/>
    </source>
</evidence>
<gene>
    <name evidence="2" type="ORF">BCS93_04605</name>
</gene>
<dbReference type="Proteomes" id="UP000235611">
    <property type="component" value="Unassembled WGS sequence"/>
</dbReference>
<organism evidence="2 3">
    <name type="scientific">Vibrio breoganii</name>
    <dbReference type="NCBI Taxonomy" id="553239"/>
    <lineage>
        <taxon>Bacteria</taxon>
        <taxon>Pseudomonadati</taxon>
        <taxon>Pseudomonadota</taxon>
        <taxon>Gammaproteobacteria</taxon>
        <taxon>Vibrionales</taxon>
        <taxon>Vibrionaceae</taxon>
        <taxon>Vibrio</taxon>
    </lineage>
</organism>
<protein>
    <recommendedName>
        <fullName evidence="1">DUF6884 domain-containing protein</fullName>
    </recommendedName>
</protein>
<name>A0AAP8SYG8_9VIBR</name>
<dbReference type="Pfam" id="PF21818">
    <property type="entry name" value="DUF6884"/>
    <property type="match status" value="1"/>
</dbReference>
<sequence length="553" mass="61726">MKNVLIIGCSANKLKGCHKAIDLYTGSMFQLLKSKLAKPTDTFEVLILSAKHGLVSANSVLRDYDEKMPSRKSKALVDSYCGKHKRKASMLLSGVASKEVTLSVVLSNDYLFAFDQMFSEKSLQSKFKACYISRKHKGIGELRGRLSRIIQLELSLPSEEPTFFRSGVANTSELGYVAAGCPVGGSLCHTNSGKMSHLLVELLRTTKHRPCFLDNGLITLLNQGRRINTDWVFDQYREINKSLTGAAAKNLYVVVPDDVSSNENAVAILKKHKQDILDLNKRVEVILPIHKSANIEQHALTMMEALGFPANLRLGIPCLKKKGLDLVLPLDDIERLLALKHPTRATPLFSKVHFFGMSEATSDGKLQPRLLLAKMYGLDGAAVSLDCCRTTALFGENRMGANLADDLAAAHLKKQVVNSALFDAHNYDFEHSSTGSGQPFFTQQFYDMINEAEIFDFLCLYNEIMADNPNYQLPEFEVGEEIEAMEMAWQIIGMRPVDNYIFEKLKLMNWEKFVSEIEGLTELKGGELRFAALKRMFASNLRESGPIQLPLVL</sequence>
<evidence type="ECO:0000313" key="2">
    <source>
        <dbReference type="EMBL" id="PMP14074.1"/>
    </source>
</evidence>
<dbReference type="AlphaFoldDB" id="A0AAP8SYG8"/>
<proteinExistence type="predicted"/>
<feature type="domain" description="DUF6884" evidence="1">
    <location>
        <begin position="4"/>
        <end position="74"/>
    </location>
</feature>
<evidence type="ECO:0000259" key="1">
    <source>
        <dbReference type="Pfam" id="PF21818"/>
    </source>
</evidence>
<accession>A0AAP8SYG8</accession>
<comment type="caution">
    <text evidence="2">The sequence shown here is derived from an EMBL/GenBank/DDBJ whole genome shotgun (WGS) entry which is preliminary data.</text>
</comment>
<dbReference type="RefSeq" id="WP_102477405.1">
    <property type="nucleotide sequence ID" value="NZ_MDBO01000036.1"/>
</dbReference>